<evidence type="ECO:0000256" key="2">
    <source>
        <dbReference type="ARBA" id="ARBA00022643"/>
    </source>
</evidence>
<dbReference type="GO" id="GO:0005886">
    <property type="term" value="C:plasma membrane"/>
    <property type="evidence" value="ECO:0007669"/>
    <property type="project" value="UniProtKB-SubCell"/>
</dbReference>
<keyword evidence="3 7" id="KW-0547">Nucleotide-binding</keyword>
<proteinExistence type="inferred from homology"/>
<dbReference type="OrthoDB" id="9795729at2"/>
<protein>
    <recommendedName>
        <fullName evidence="7">Protoporphyrinogen IX dehydrogenase [quinone]</fullName>
        <ecNumber evidence="7">1.3.5.3</ecNumber>
    </recommendedName>
    <alternativeName>
        <fullName evidence="7">Protoporphyrinogen IX dehydrogenase [menaquinone]</fullName>
    </alternativeName>
    <alternativeName>
        <fullName evidence="7">Protoporphyrinogen IX dehydrogenase [ubiquinone]</fullName>
    </alternativeName>
    <alternativeName>
        <fullName evidence="7">Protoporphyrinogen oxidase</fullName>
        <shortName evidence="7">PPO</shortName>
    </alternativeName>
</protein>
<comment type="catalytic activity">
    <reaction evidence="7">
        <text>protoporphyrinogen IX + 3 a quinone = protoporphyrin IX + 3 a quinol</text>
        <dbReference type="Rhea" id="RHEA:65032"/>
        <dbReference type="ChEBI" id="CHEBI:24646"/>
        <dbReference type="ChEBI" id="CHEBI:57306"/>
        <dbReference type="ChEBI" id="CHEBI:57307"/>
        <dbReference type="ChEBI" id="CHEBI:132124"/>
        <dbReference type="EC" id="1.3.5.3"/>
    </reaction>
</comment>
<dbReference type="GO" id="GO:0004729">
    <property type="term" value="F:oxygen-dependent protoporphyrinogen oxidase activity"/>
    <property type="evidence" value="ECO:0007669"/>
    <property type="project" value="InterPro"/>
</dbReference>
<dbReference type="InterPro" id="IPR044264">
    <property type="entry name" value="HemG"/>
</dbReference>
<dbReference type="GO" id="GO:0070819">
    <property type="term" value="F:menaquinone-dependent protoporphyrinogen oxidase activity"/>
    <property type="evidence" value="ECO:0007669"/>
    <property type="project" value="UniProtKB-UniRule"/>
</dbReference>
<comment type="caution">
    <text evidence="9">The sequence shown here is derived from an EMBL/GenBank/DDBJ whole genome shotgun (WGS) entry which is preliminary data.</text>
</comment>
<evidence type="ECO:0000256" key="7">
    <source>
        <dbReference type="HAMAP-Rule" id="MF_00853"/>
    </source>
</evidence>
<dbReference type="NCBIfam" id="NF008316">
    <property type="entry name" value="PRK11104.1"/>
    <property type="match status" value="1"/>
</dbReference>
<dbReference type="Gene3D" id="3.40.50.360">
    <property type="match status" value="1"/>
</dbReference>
<sequence length="195" mass="21412">MPSTIAILHASRFGQAEKIAHVVAAELSARGFSAPVTSLAAALSSQEEGHHPIPAWATSKGKVAGVVLIASIRYGHFAPELESFIEANKTWLANVPTAFASVSLTARKPEKNTPQTHPYTRRFLQRMHRRGWHPETVAVFAGALRYPRYGWLDKAMIRLIMRITGGETNPSTNSEYTDWKAVRCWAHAIAAQAGL</sequence>
<keyword evidence="5" id="KW-0472">Membrane</keyword>
<keyword evidence="7" id="KW-1003">Cell membrane</keyword>
<dbReference type="EC" id="1.3.5.3" evidence="7"/>
<evidence type="ECO:0000256" key="6">
    <source>
        <dbReference type="ARBA" id="ARBA00023244"/>
    </source>
</evidence>
<comment type="subcellular location">
    <subcellularLocation>
        <location evidence="7">Cell membrane</location>
        <topology evidence="7">Peripheral membrane protein</topology>
    </subcellularLocation>
</comment>
<dbReference type="GO" id="GO:0006782">
    <property type="term" value="P:protoporphyrinogen IX biosynthetic process"/>
    <property type="evidence" value="ECO:0007669"/>
    <property type="project" value="UniProtKB-UniRule"/>
</dbReference>
<comment type="catalytic activity">
    <reaction evidence="7">
        <text>protoporphyrinogen IX + 3 a ubiquinone = protoporphyrin IX + 3 a ubiquinol</text>
        <dbReference type="Rhea" id="RHEA:63936"/>
        <dbReference type="Rhea" id="RHEA-COMP:9565"/>
        <dbReference type="Rhea" id="RHEA-COMP:9566"/>
        <dbReference type="ChEBI" id="CHEBI:16389"/>
        <dbReference type="ChEBI" id="CHEBI:17976"/>
        <dbReference type="ChEBI" id="CHEBI:57306"/>
        <dbReference type="ChEBI" id="CHEBI:57307"/>
    </reaction>
</comment>
<evidence type="ECO:0000256" key="3">
    <source>
        <dbReference type="ARBA" id="ARBA00022741"/>
    </source>
</evidence>
<dbReference type="PANTHER" id="PTHR38030:SF2">
    <property type="entry name" value="PROTOPORPHYRINOGEN IX DEHYDROGENASE [QUINONE]"/>
    <property type="match status" value="1"/>
</dbReference>
<dbReference type="InterPro" id="IPR052200">
    <property type="entry name" value="Protoporphyrinogen_IX_DH"/>
</dbReference>
<dbReference type="HAMAP" id="MF_00853">
    <property type="entry name" value="HemG"/>
    <property type="match status" value="1"/>
</dbReference>
<keyword evidence="10" id="KW-1185">Reference proteome</keyword>
<dbReference type="PANTHER" id="PTHR38030">
    <property type="entry name" value="PROTOPORPHYRINOGEN IX DEHYDROGENASE [MENAQUINONE]"/>
    <property type="match status" value="1"/>
</dbReference>
<keyword evidence="1 7" id="KW-0285">Flavoprotein</keyword>
<accession>A0A4S8FEL0</accession>
<dbReference type="InterPro" id="IPR008254">
    <property type="entry name" value="Flavodoxin/NO_synth"/>
</dbReference>
<name>A0A4S8FEL0_9BURK</name>
<dbReference type="UniPathway" id="UPA00251">
    <property type="reaction ID" value="UER00324"/>
</dbReference>
<comment type="cofactor">
    <cofactor evidence="7">
        <name>FMN</name>
        <dbReference type="ChEBI" id="CHEBI:58210"/>
    </cofactor>
    <text evidence="7">Binds 1 FMN non-covalently per subunit.</text>
</comment>
<evidence type="ECO:0000313" key="10">
    <source>
        <dbReference type="Proteomes" id="UP000308917"/>
    </source>
</evidence>
<dbReference type="InterPro" id="IPR026816">
    <property type="entry name" value="Flavodoxin_dom"/>
</dbReference>
<dbReference type="Proteomes" id="UP000308917">
    <property type="component" value="Unassembled WGS sequence"/>
</dbReference>
<dbReference type="InterPro" id="IPR029039">
    <property type="entry name" value="Flavoprotein-like_sf"/>
</dbReference>
<organism evidence="9 10">
    <name type="scientific">Lampropedia puyangensis</name>
    <dbReference type="NCBI Taxonomy" id="1330072"/>
    <lineage>
        <taxon>Bacteria</taxon>
        <taxon>Pseudomonadati</taxon>
        <taxon>Pseudomonadota</taxon>
        <taxon>Betaproteobacteria</taxon>
        <taxon>Burkholderiales</taxon>
        <taxon>Comamonadaceae</taxon>
        <taxon>Lampropedia</taxon>
    </lineage>
</organism>
<keyword evidence="4 7" id="KW-0560">Oxidoreductase</keyword>
<comment type="catalytic activity">
    <reaction evidence="7">
        <text>protoporphyrinogen IX + 3 a menaquinone = protoporphyrin IX + 3 a menaquinol</text>
        <dbReference type="Rhea" id="RHEA:27409"/>
        <dbReference type="Rhea" id="RHEA-COMP:9537"/>
        <dbReference type="Rhea" id="RHEA-COMP:9539"/>
        <dbReference type="ChEBI" id="CHEBI:16374"/>
        <dbReference type="ChEBI" id="CHEBI:18151"/>
        <dbReference type="ChEBI" id="CHEBI:57306"/>
        <dbReference type="ChEBI" id="CHEBI:57307"/>
        <dbReference type="EC" id="1.3.5.3"/>
    </reaction>
</comment>
<dbReference type="SUPFAM" id="SSF52218">
    <property type="entry name" value="Flavoproteins"/>
    <property type="match status" value="1"/>
</dbReference>
<keyword evidence="2 7" id="KW-0288">FMN</keyword>
<evidence type="ECO:0000259" key="8">
    <source>
        <dbReference type="PROSITE" id="PS50902"/>
    </source>
</evidence>
<reference evidence="9 10" key="1">
    <citation type="journal article" date="2015" name="Antonie Van Leeuwenhoek">
        <title>Lampropedia puyangensis sp. nov., isolated from symptomatic bark of Populus ? euramericana canker and emended description of Lampropedia hyalina (Ehrenberg 1832) Lee et al. 2004.</title>
        <authorList>
            <person name="Li Y."/>
            <person name="Wang T."/>
            <person name="Piao C.G."/>
            <person name="Wang L.F."/>
            <person name="Tian G.Z."/>
            <person name="Zhu T.H."/>
            <person name="Guo M.W."/>
        </authorList>
    </citation>
    <scope>NUCLEOTIDE SEQUENCE [LARGE SCALE GENOMIC DNA]</scope>
    <source>
        <strain evidence="9 10">2-bin</strain>
    </source>
</reference>
<comment type="function">
    <text evidence="7">Catalyzes the 6-electron oxidation of protoporphyrinogen IX to form protoporphyrin IX; under anaerobic conditions uses menaquinone as an electron acceptor, under aerobic conditions uses ubiquinone as an electron acceptor.</text>
</comment>
<dbReference type="AlphaFoldDB" id="A0A4S8FEL0"/>
<dbReference type="EMBL" id="STFG01000001">
    <property type="protein sequence ID" value="THU05481.1"/>
    <property type="molecule type" value="Genomic_DNA"/>
</dbReference>
<evidence type="ECO:0000256" key="1">
    <source>
        <dbReference type="ARBA" id="ARBA00022630"/>
    </source>
</evidence>
<keyword evidence="6 7" id="KW-0627">Porphyrin biosynthesis</keyword>
<comment type="similarity">
    <text evidence="7">Belongs to the HemG family.</text>
</comment>
<dbReference type="RefSeq" id="WP_136572190.1">
    <property type="nucleotide sequence ID" value="NZ_STFG01000001.1"/>
</dbReference>
<evidence type="ECO:0000313" key="9">
    <source>
        <dbReference type="EMBL" id="THU05481.1"/>
    </source>
</evidence>
<evidence type="ECO:0000256" key="5">
    <source>
        <dbReference type="ARBA" id="ARBA00023136"/>
    </source>
</evidence>
<feature type="domain" description="Flavodoxin-like" evidence="8">
    <location>
        <begin position="5"/>
        <end position="190"/>
    </location>
</feature>
<evidence type="ECO:0000256" key="4">
    <source>
        <dbReference type="ARBA" id="ARBA00023002"/>
    </source>
</evidence>
<comment type="pathway">
    <text evidence="7">Porphyrin-containing compound metabolism; protoporphyrin-IX biosynthesis; protoporphyrin-IX from protoporphyrinogen-IX: step 1/1.</text>
</comment>
<dbReference type="Pfam" id="PF12724">
    <property type="entry name" value="Flavodoxin_5"/>
    <property type="match status" value="1"/>
</dbReference>
<dbReference type="GO" id="GO:0010181">
    <property type="term" value="F:FMN binding"/>
    <property type="evidence" value="ECO:0007669"/>
    <property type="project" value="UniProtKB-UniRule"/>
</dbReference>
<dbReference type="PROSITE" id="PS50902">
    <property type="entry name" value="FLAVODOXIN_LIKE"/>
    <property type="match status" value="1"/>
</dbReference>
<gene>
    <name evidence="7 9" type="primary">hemG</name>
    <name evidence="9" type="ORF">E9531_02800</name>
</gene>